<dbReference type="Proteomes" id="UP000008805">
    <property type="component" value="Chromosome"/>
</dbReference>
<dbReference type="PANTHER" id="PTHR30204:SF69">
    <property type="entry name" value="MERR-FAMILY TRANSCRIPTIONAL REGULATOR"/>
    <property type="match status" value="1"/>
</dbReference>
<evidence type="ECO:0000256" key="2">
    <source>
        <dbReference type="ARBA" id="ARBA00023015"/>
    </source>
</evidence>
<dbReference type="SUPFAM" id="SSF46955">
    <property type="entry name" value="Putative DNA-binding domain"/>
    <property type="match status" value="1"/>
</dbReference>
<feature type="domain" description="HTH merR-type" evidence="5">
    <location>
        <begin position="6"/>
        <end position="75"/>
    </location>
</feature>
<keyword evidence="4" id="KW-0804">Transcription</keyword>
<dbReference type="HOGENOM" id="CLU_2368916_0_0_11"/>
<keyword evidence="3" id="KW-0238">DNA-binding</keyword>
<dbReference type="PANTHER" id="PTHR30204">
    <property type="entry name" value="REDOX-CYCLING DRUG-SENSING TRANSCRIPTIONAL ACTIVATOR SOXR"/>
    <property type="match status" value="1"/>
</dbReference>
<dbReference type="InterPro" id="IPR047057">
    <property type="entry name" value="MerR_fam"/>
</dbReference>
<dbReference type="InterPro" id="IPR000551">
    <property type="entry name" value="MerR-type_HTH_dom"/>
</dbReference>
<dbReference type="RefSeq" id="WP_015539747.1">
    <property type="nucleotide sequence ID" value="NC_021021.1"/>
</dbReference>
<dbReference type="PRINTS" id="PR00040">
    <property type="entry name" value="HTHMERR"/>
</dbReference>
<proteinExistence type="predicted"/>
<dbReference type="SMART" id="SM00422">
    <property type="entry name" value="HTH_MERR"/>
    <property type="match status" value="1"/>
</dbReference>
<dbReference type="GO" id="GO:0003700">
    <property type="term" value="F:DNA-binding transcription factor activity"/>
    <property type="evidence" value="ECO:0007669"/>
    <property type="project" value="InterPro"/>
</dbReference>
<reference evidence="6 7" key="2">
    <citation type="submission" date="2010-03" db="EMBL/GenBank/DDBJ databases">
        <authorList>
            <person name="Pajon A."/>
        </authorList>
    </citation>
    <scope>NUCLEOTIDE SEQUENCE [LARGE SCALE GENOMIC DNA]</scope>
    <source>
        <strain evidence="7">7-10-1-b</strain>
    </source>
</reference>
<dbReference type="PROSITE" id="PS50937">
    <property type="entry name" value="HTH_MERR_2"/>
    <property type="match status" value="1"/>
</dbReference>
<protein>
    <submittedName>
        <fullName evidence="6">Predicted transcriptional regulators</fullName>
    </submittedName>
</protein>
<dbReference type="GO" id="GO:0003677">
    <property type="term" value="F:DNA binding"/>
    <property type="evidence" value="ECO:0007669"/>
    <property type="project" value="UniProtKB-KW"/>
</dbReference>
<evidence type="ECO:0000256" key="3">
    <source>
        <dbReference type="ARBA" id="ARBA00023125"/>
    </source>
</evidence>
<dbReference type="EMBL" id="FP929047">
    <property type="protein sequence ID" value="CBL04403.1"/>
    <property type="molecule type" value="Genomic_DNA"/>
</dbReference>
<sequence>MTDQRYLTVGELARRVGVTVRTIQYYDQQGLLSPSAKGPQNQRLYTDDNVKDLYRILTLKYLGLSLAQVKSDADLFDEAAALQELAGEQMDAIEE</sequence>
<keyword evidence="1" id="KW-0678">Repressor</keyword>
<evidence type="ECO:0000313" key="7">
    <source>
        <dbReference type="Proteomes" id="UP000008805"/>
    </source>
</evidence>
<dbReference type="Gene3D" id="1.10.1660.10">
    <property type="match status" value="1"/>
</dbReference>
<evidence type="ECO:0000256" key="4">
    <source>
        <dbReference type="ARBA" id="ARBA00023163"/>
    </source>
</evidence>
<evidence type="ECO:0000313" key="6">
    <source>
        <dbReference type="EMBL" id="CBL04403.1"/>
    </source>
</evidence>
<name>D6E9K6_9ACTN</name>
<dbReference type="KEGG" id="gpa:GPA_20680"/>
<gene>
    <name evidence="6" type="ORF">GPA_20680</name>
</gene>
<keyword evidence="7" id="KW-1185">Reference proteome</keyword>
<dbReference type="AlphaFoldDB" id="D6E9K6"/>
<organism evidence="6 7">
    <name type="scientific">Gordonibacter pamelaeae 7-10-1-b</name>
    <dbReference type="NCBI Taxonomy" id="657308"/>
    <lineage>
        <taxon>Bacteria</taxon>
        <taxon>Bacillati</taxon>
        <taxon>Actinomycetota</taxon>
        <taxon>Coriobacteriia</taxon>
        <taxon>Eggerthellales</taxon>
        <taxon>Eggerthellaceae</taxon>
        <taxon>Gordonibacter</taxon>
    </lineage>
</organism>
<accession>D6E9K6</accession>
<reference evidence="6 7" key="1">
    <citation type="submission" date="2010-03" db="EMBL/GenBank/DDBJ databases">
        <title>The genome sequence of Gordonibacter pamelaeae 7-10-1-bT.</title>
        <authorList>
            <consortium name="metaHIT consortium -- http://www.metahit.eu/"/>
            <person name="Pajon A."/>
            <person name="Turner K."/>
            <person name="Parkhill J."/>
            <person name="Timmis K."/>
            <person name="Oxley A."/>
            <person name="Wurdemann D."/>
        </authorList>
    </citation>
    <scope>NUCLEOTIDE SEQUENCE [LARGE SCALE GENOMIC DNA]</scope>
    <source>
        <strain evidence="7">7-10-1-b</strain>
    </source>
</reference>
<dbReference type="InterPro" id="IPR009061">
    <property type="entry name" value="DNA-bd_dom_put_sf"/>
</dbReference>
<keyword evidence="2" id="KW-0805">Transcription regulation</keyword>
<dbReference type="PATRIC" id="fig|657308.3.peg.1595"/>
<evidence type="ECO:0000259" key="5">
    <source>
        <dbReference type="PROSITE" id="PS50937"/>
    </source>
</evidence>
<evidence type="ECO:0000256" key="1">
    <source>
        <dbReference type="ARBA" id="ARBA00022491"/>
    </source>
</evidence>
<dbReference type="Pfam" id="PF13411">
    <property type="entry name" value="MerR_1"/>
    <property type="match status" value="1"/>
</dbReference>
<dbReference type="CDD" id="cd01106">
    <property type="entry name" value="HTH_TipAL-Mta"/>
    <property type="match status" value="1"/>
</dbReference>